<comment type="caution">
    <text evidence="1">The sequence shown here is derived from an EMBL/GenBank/DDBJ whole genome shotgun (WGS) entry which is preliminary data.</text>
</comment>
<proteinExistence type="predicted"/>
<evidence type="ECO:0000313" key="1">
    <source>
        <dbReference type="EMBL" id="OGG69274.1"/>
    </source>
</evidence>
<protein>
    <submittedName>
        <fullName evidence="1">Uncharacterized protein</fullName>
    </submittedName>
</protein>
<gene>
    <name evidence="1" type="ORF">A3C20_03210</name>
</gene>
<dbReference type="EMBL" id="MFLL01000015">
    <property type="protein sequence ID" value="OGG69274.1"/>
    <property type="molecule type" value="Genomic_DNA"/>
</dbReference>
<sequence length="160" mass="17988">MRRQFAEFCTRGNANGCEQRYSKGIKDYDVVCALPGVQMLGLRWQTPIALVIGTDLVRCHDNRGVLREVGEFVIVIQKEPPTFRLHNITQRIYTNHGLVHHPHINGDGVLCIQAGKMEVLTAIVDGDMPVALPILLDALWMRAELGTPYINLSCWPEARI</sequence>
<dbReference type="AlphaFoldDB" id="A0A1F6E6E9"/>
<dbReference type="Proteomes" id="UP000176914">
    <property type="component" value="Unassembled WGS sequence"/>
</dbReference>
<accession>A0A1F6E6E9</accession>
<evidence type="ECO:0000313" key="2">
    <source>
        <dbReference type="Proteomes" id="UP000176914"/>
    </source>
</evidence>
<organism evidence="1 2">
    <name type="scientific">Candidatus Kaiserbacteria bacterium RIFCSPHIGHO2_02_FULL_55_25</name>
    <dbReference type="NCBI Taxonomy" id="1798498"/>
    <lineage>
        <taxon>Bacteria</taxon>
        <taxon>Candidatus Kaiseribacteriota</taxon>
    </lineage>
</organism>
<name>A0A1F6E6E9_9BACT</name>
<reference evidence="1 2" key="1">
    <citation type="journal article" date="2016" name="Nat. Commun.">
        <title>Thousands of microbial genomes shed light on interconnected biogeochemical processes in an aquifer system.</title>
        <authorList>
            <person name="Anantharaman K."/>
            <person name="Brown C.T."/>
            <person name="Hug L.A."/>
            <person name="Sharon I."/>
            <person name="Castelle C.J."/>
            <person name="Probst A.J."/>
            <person name="Thomas B.C."/>
            <person name="Singh A."/>
            <person name="Wilkins M.J."/>
            <person name="Karaoz U."/>
            <person name="Brodie E.L."/>
            <person name="Williams K.H."/>
            <person name="Hubbard S.S."/>
            <person name="Banfield J.F."/>
        </authorList>
    </citation>
    <scope>NUCLEOTIDE SEQUENCE [LARGE SCALE GENOMIC DNA]</scope>
</reference>